<proteinExistence type="predicted"/>
<dbReference type="PANTHER" id="PTHR24559:SF447">
    <property type="entry name" value="RNA-DIRECTED DNA POLYMERASE HOMOLOG"/>
    <property type="match status" value="1"/>
</dbReference>
<dbReference type="AlphaFoldDB" id="A0A151SWG7"/>
<dbReference type="PROSITE" id="PS50878">
    <property type="entry name" value="RT_POL"/>
    <property type="match status" value="1"/>
</dbReference>
<dbReference type="Gene3D" id="2.40.70.10">
    <property type="entry name" value="Acid Proteases"/>
    <property type="match status" value="1"/>
</dbReference>
<keyword evidence="4" id="KW-1185">Reference proteome</keyword>
<dbReference type="EMBL" id="CM003612">
    <property type="protein sequence ID" value="KYP59129.1"/>
    <property type="molecule type" value="Genomic_DNA"/>
</dbReference>
<dbReference type="InterPro" id="IPR000477">
    <property type="entry name" value="RT_dom"/>
</dbReference>
<protein>
    <submittedName>
        <fullName evidence="3">Transposon Ty3-I Gag-Pol polyprotein</fullName>
    </submittedName>
</protein>
<dbReference type="InterPro" id="IPR053134">
    <property type="entry name" value="RNA-dir_DNA_polymerase"/>
</dbReference>
<sequence>MLGIPVCDLGLRLLVLTPASTSVVASELCVGFPIDVNGKRYKVNLICLPLVDIDIILGMDWLSANRILIDCANRRLIFPQEEDELLISASQAESLLRDRAECCLLLAALSVETERAISEIEVVRDFAEVFPDEVPGLPPTREMEFSIDLVPGERPVSVAPYRMAPAELVELKGQLEDLLGKQLVGPSVSSWGAPGLLVKKKDGGSRLCVDYRQLNKLTIKNKYPLSRINDLMDQLKGASVFSKIDLRSGYHQIRVKEGDISKTAFRTRYGHYEYVVMLFGVTNALAVFMDYMNRIFRSFLDKFVVVFIDDILIYSRTREEHGEHLRSVLEILKAKQLYAKLSKCEFWLDEVKFSGHVISAEGIAIDPAKVESVLQWEHPRTVTDIRSFVGLEVKSNPKHLIYEFI</sequence>
<dbReference type="Pfam" id="PF00078">
    <property type="entry name" value="RVT_1"/>
    <property type="match status" value="1"/>
</dbReference>
<dbReference type="Gene3D" id="3.10.10.10">
    <property type="entry name" value="HIV Type 1 Reverse Transcriptase, subunit A, domain 1"/>
    <property type="match status" value="1"/>
</dbReference>
<dbReference type="InterPro" id="IPR043502">
    <property type="entry name" value="DNA/RNA_pol_sf"/>
</dbReference>
<feature type="chain" id="PRO_5007588754" evidence="1">
    <location>
        <begin position="26"/>
        <end position="405"/>
    </location>
</feature>
<organism evidence="3 4">
    <name type="scientific">Cajanus cajan</name>
    <name type="common">Pigeon pea</name>
    <name type="synonym">Cajanus indicus</name>
    <dbReference type="NCBI Taxonomy" id="3821"/>
    <lineage>
        <taxon>Eukaryota</taxon>
        <taxon>Viridiplantae</taxon>
        <taxon>Streptophyta</taxon>
        <taxon>Embryophyta</taxon>
        <taxon>Tracheophyta</taxon>
        <taxon>Spermatophyta</taxon>
        <taxon>Magnoliopsida</taxon>
        <taxon>eudicotyledons</taxon>
        <taxon>Gunneridae</taxon>
        <taxon>Pentapetalae</taxon>
        <taxon>rosids</taxon>
        <taxon>fabids</taxon>
        <taxon>Fabales</taxon>
        <taxon>Fabaceae</taxon>
        <taxon>Papilionoideae</taxon>
        <taxon>50 kb inversion clade</taxon>
        <taxon>NPAAA clade</taxon>
        <taxon>indigoferoid/millettioid clade</taxon>
        <taxon>Phaseoleae</taxon>
        <taxon>Cajanus</taxon>
    </lineage>
</organism>
<evidence type="ECO:0000313" key="4">
    <source>
        <dbReference type="Proteomes" id="UP000075243"/>
    </source>
</evidence>
<feature type="domain" description="Reverse transcriptase" evidence="2">
    <location>
        <begin position="179"/>
        <end position="358"/>
    </location>
</feature>
<evidence type="ECO:0000259" key="2">
    <source>
        <dbReference type="PROSITE" id="PS50878"/>
    </source>
</evidence>
<dbReference type="Proteomes" id="UP000075243">
    <property type="component" value="Chromosome 10"/>
</dbReference>
<evidence type="ECO:0000256" key="1">
    <source>
        <dbReference type="SAM" id="SignalP"/>
    </source>
</evidence>
<dbReference type="CDD" id="cd00303">
    <property type="entry name" value="retropepsin_like"/>
    <property type="match status" value="1"/>
</dbReference>
<dbReference type="Pfam" id="PF08284">
    <property type="entry name" value="RVP_2"/>
    <property type="match status" value="1"/>
</dbReference>
<dbReference type="Gramene" id="C.cajan_14133.t">
    <property type="protein sequence ID" value="C.cajan_14133.t.cds1"/>
    <property type="gene ID" value="C.cajan_14133"/>
</dbReference>
<accession>A0A151SWG7</accession>
<dbReference type="CDD" id="cd01647">
    <property type="entry name" value="RT_LTR"/>
    <property type="match status" value="1"/>
</dbReference>
<feature type="signal peptide" evidence="1">
    <location>
        <begin position="1"/>
        <end position="25"/>
    </location>
</feature>
<dbReference type="SUPFAM" id="SSF56672">
    <property type="entry name" value="DNA/RNA polymerases"/>
    <property type="match status" value="1"/>
</dbReference>
<gene>
    <name evidence="3" type="ORF">KK1_014558</name>
</gene>
<name>A0A151SWG7_CAJCA</name>
<dbReference type="Gene3D" id="3.30.70.270">
    <property type="match status" value="1"/>
</dbReference>
<dbReference type="InterPro" id="IPR021109">
    <property type="entry name" value="Peptidase_aspartic_dom_sf"/>
</dbReference>
<evidence type="ECO:0000313" key="3">
    <source>
        <dbReference type="EMBL" id="KYP59129.1"/>
    </source>
</evidence>
<keyword evidence="1" id="KW-0732">Signal</keyword>
<dbReference type="PANTHER" id="PTHR24559">
    <property type="entry name" value="TRANSPOSON TY3-I GAG-POL POLYPROTEIN"/>
    <property type="match status" value="1"/>
</dbReference>
<dbReference type="InterPro" id="IPR043128">
    <property type="entry name" value="Rev_trsase/Diguanyl_cyclase"/>
</dbReference>
<reference evidence="3 4" key="1">
    <citation type="journal article" date="2012" name="Nat. Biotechnol.">
        <title>Draft genome sequence of pigeonpea (Cajanus cajan), an orphan legume crop of resource-poor farmers.</title>
        <authorList>
            <person name="Varshney R.K."/>
            <person name="Chen W."/>
            <person name="Li Y."/>
            <person name="Bharti A.K."/>
            <person name="Saxena R.K."/>
            <person name="Schlueter J.A."/>
            <person name="Donoghue M.T."/>
            <person name="Azam S."/>
            <person name="Fan G."/>
            <person name="Whaley A.M."/>
            <person name="Farmer A.D."/>
            <person name="Sheridan J."/>
            <person name="Iwata A."/>
            <person name="Tuteja R."/>
            <person name="Penmetsa R.V."/>
            <person name="Wu W."/>
            <person name="Upadhyaya H.D."/>
            <person name="Yang S.P."/>
            <person name="Shah T."/>
            <person name="Saxena K.B."/>
            <person name="Michael T."/>
            <person name="McCombie W.R."/>
            <person name="Yang B."/>
            <person name="Zhang G."/>
            <person name="Yang H."/>
            <person name="Wang J."/>
            <person name="Spillane C."/>
            <person name="Cook D.R."/>
            <person name="May G.D."/>
            <person name="Xu X."/>
            <person name="Jackson S.A."/>
        </authorList>
    </citation>
    <scope>NUCLEOTIDE SEQUENCE [LARGE SCALE GENOMIC DNA]</scope>
    <source>
        <strain evidence="4">cv. Asha</strain>
    </source>
</reference>